<keyword evidence="3" id="KW-1185">Reference proteome</keyword>
<sequence>MKIIGVYLAAGNSRRMGPGIHKLSLPLHNEPLGNAALKTALSSNLAGIIIVTNDENWVSQSLRHENVHLLSCFDSSQGQSHSLRCGIEKAMHMKADGIVVLLADQPFIKTEVINELLDCYKQHKTVYYVAAKYRGIVRPPVLFAKKTFPFLQTLKGDQGARTIFQQSFIKGITISYEEATLFYDVDSWSDYQKMIQYYGK</sequence>
<organism evidence="2 3">
    <name type="scientific">Bacillus bruguierae</name>
    <dbReference type="NCBI Taxonomy" id="3127667"/>
    <lineage>
        <taxon>Bacteria</taxon>
        <taxon>Bacillati</taxon>
        <taxon>Bacillota</taxon>
        <taxon>Bacilli</taxon>
        <taxon>Bacillales</taxon>
        <taxon>Bacillaceae</taxon>
        <taxon>Bacillus</taxon>
    </lineage>
</organism>
<gene>
    <name evidence="2" type="ORF">WAZ07_19025</name>
</gene>
<dbReference type="PANTHER" id="PTHR43777:SF1">
    <property type="entry name" value="MOLYBDENUM COFACTOR CYTIDYLYLTRANSFERASE"/>
    <property type="match status" value="1"/>
</dbReference>
<dbReference type="RefSeq" id="WP_336473685.1">
    <property type="nucleotide sequence ID" value="NZ_JBAWSX010000013.1"/>
</dbReference>
<evidence type="ECO:0000313" key="2">
    <source>
        <dbReference type="EMBL" id="MEI4803324.1"/>
    </source>
</evidence>
<dbReference type="PANTHER" id="PTHR43777">
    <property type="entry name" value="MOLYBDENUM COFACTOR CYTIDYLYLTRANSFERASE"/>
    <property type="match status" value="1"/>
</dbReference>
<dbReference type="Pfam" id="PF12804">
    <property type="entry name" value="NTP_transf_3"/>
    <property type="match status" value="1"/>
</dbReference>
<evidence type="ECO:0000259" key="1">
    <source>
        <dbReference type="Pfam" id="PF12804"/>
    </source>
</evidence>
<dbReference type="Gene3D" id="3.90.550.10">
    <property type="entry name" value="Spore Coat Polysaccharide Biosynthesis Protein SpsA, Chain A"/>
    <property type="match status" value="1"/>
</dbReference>
<name>A0ABU8FKV9_9BACI</name>
<dbReference type="CDD" id="cd04182">
    <property type="entry name" value="GT_2_like_f"/>
    <property type="match status" value="1"/>
</dbReference>
<evidence type="ECO:0000313" key="3">
    <source>
        <dbReference type="Proteomes" id="UP001372526"/>
    </source>
</evidence>
<dbReference type="SUPFAM" id="SSF53448">
    <property type="entry name" value="Nucleotide-diphospho-sugar transferases"/>
    <property type="match status" value="1"/>
</dbReference>
<reference evidence="2 3" key="1">
    <citation type="submission" date="2024-01" db="EMBL/GenBank/DDBJ databases">
        <title>Seven novel Bacillus-like species.</title>
        <authorList>
            <person name="Liu G."/>
        </authorList>
    </citation>
    <scope>NUCLEOTIDE SEQUENCE [LARGE SCALE GENOMIC DNA]</scope>
    <source>
        <strain evidence="2 3">FJAT-51639</strain>
    </source>
</reference>
<accession>A0ABU8FKV9</accession>
<comment type="caution">
    <text evidence="2">The sequence shown here is derived from an EMBL/GenBank/DDBJ whole genome shotgun (WGS) entry which is preliminary data.</text>
</comment>
<protein>
    <submittedName>
        <fullName evidence="2">Nucleotidyltransferase family protein</fullName>
    </submittedName>
</protein>
<feature type="domain" description="MobA-like NTP transferase" evidence="1">
    <location>
        <begin position="5"/>
        <end position="166"/>
    </location>
</feature>
<dbReference type="InterPro" id="IPR029044">
    <property type="entry name" value="Nucleotide-diphossugar_trans"/>
</dbReference>
<dbReference type="Proteomes" id="UP001372526">
    <property type="component" value="Unassembled WGS sequence"/>
</dbReference>
<dbReference type="InterPro" id="IPR025877">
    <property type="entry name" value="MobA-like_NTP_Trfase"/>
</dbReference>
<dbReference type="EMBL" id="JBAWSX010000013">
    <property type="protein sequence ID" value="MEI4803324.1"/>
    <property type="molecule type" value="Genomic_DNA"/>
</dbReference>
<proteinExistence type="predicted"/>